<dbReference type="SMART" id="SM00387">
    <property type="entry name" value="HATPase_c"/>
    <property type="match status" value="1"/>
</dbReference>
<keyword evidence="4" id="KW-0808">Transferase</keyword>
<evidence type="ECO:0000256" key="5">
    <source>
        <dbReference type="ARBA" id="ARBA00022741"/>
    </source>
</evidence>
<keyword evidence="7" id="KW-0067">ATP-binding</keyword>
<evidence type="ECO:0000256" key="9">
    <source>
        <dbReference type="SAM" id="Coils"/>
    </source>
</evidence>
<feature type="transmembrane region" description="Helical" evidence="11">
    <location>
        <begin position="113"/>
        <end position="133"/>
    </location>
</feature>
<protein>
    <recommendedName>
        <fullName evidence="2">histidine kinase</fullName>
        <ecNumber evidence="2">2.7.13.3</ecNumber>
    </recommendedName>
</protein>
<name>A0ABW3YLQ6_9ACTN</name>
<keyword evidence="11" id="KW-0812">Transmembrane</keyword>
<evidence type="ECO:0000256" key="8">
    <source>
        <dbReference type="ARBA" id="ARBA00023012"/>
    </source>
</evidence>
<dbReference type="RefSeq" id="WP_377577141.1">
    <property type="nucleotide sequence ID" value="NZ_JBHTMP010000070.1"/>
</dbReference>
<evidence type="ECO:0000256" key="2">
    <source>
        <dbReference type="ARBA" id="ARBA00012438"/>
    </source>
</evidence>
<reference evidence="14" key="1">
    <citation type="journal article" date="2019" name="Int. J. Syst. Evol. Microbiol.">
        <title>The Global Catalogue of Microorganisms (GCM) 10K type strain sequencing project: providing services to taxonomists for standard genome sequencing and annotation.</title>
        <authorList>
            <consortium name="The Broad Institute Genomics Platform"/>
            <consortium name="The Broad Institute Genome Sequencing Center for Infectious Disease"/>
            <person name="Wu L."/>
            <person name="Ma J."/>
        </authorList>
    </citation>
    <scope>NUCLEOTIDE SEQUENCE [LARGE SCALE GENOMIC DNA]</scope>
    <source>
        <strain evidence="14">JCM 31037</strain>
    </source>
</reference>
<evidence type="ECO:0000256" key="1">
    <source>
        <dbReference type="ARBA" id="ARBA00000085"/>
    </source>
</evidence>
<keyword evidence="6 13" id="KW-0418">Kinase</keyword>
<feature type="region of interest" description="Disordered" evidence="10">
    <location>
        <begin position="389"/>
        <end position="419"/>
    </location>
</feature>
<keyword evidence="5" id="KW-0547">Nucleotide-binding</keyword>
<dbReference type="Gene3D" id="1.20.5.1930">
    <property type="match status" value="1"/>
</dbReference>
<evidence type="ECO:0000256" key="10">
    <source>
        <dbReference type="SAM" id="MobiDB-lite"/>
    </source>
</evidence>
<keyword evidence="3" id="KW-0597">Phosphoprotein</keyword>
<keyword evidence="9" id="KW-0175">Coiled coil</keyword>
<dbReference type="EMBL" id="JBHTMP010000070">
    <property type="protein sequence ID" value="MFD1325204.1"/>
    <property type="molecule type" value="Genomic_DNA"/>
</dbReference>
<dbReference type="Pfam" id="PF02518">
    <property type="entry name" value="HATPase_c"/>
    <property type="match status" value="1"/>
</dbReference>
<evidence type="ECO:0000313" key="14">
    <source>
        <dbReference type="Proteomes" id="UP001597260"/>
    </source>
</evidence>
<feature type="transmembrane region" description="Helical" evidence="11">
    <location>
        <begin position="90"/>
        <end position="106"/>
    </location>
</feature>
<comment type="caution">
    <text evidence="13">The sequence shown here is derived from an EMBL/GenBank/DDBJ whole genome shotgun (WGS) entry which is preliminary data.</text>
</comment>
<feature type="coiled-coil region" evidence="9">
    <location>
        <begin position="156"/>
        <end position="183"/>
    </location>
</feature>
<dbReference type="PANTHER" id="PTHR24421:SF10">
    <property type="entry name" value="NITRATE_NITRITE SENSOR PROTEIN NARQ"/>
    <property type="match status" value="1"/>
</dbReference>
<evidence type="ECO:0000256" key="6">
    <source>
        <dbReference type="ARBA" id="ARBA00022777"/>
    </source>
</evidence>
<dbReference type="SUPFAM" id="SSF55874">
    <property type="entry name" value="ATPase domain of HSP90 chaperone/DNA topoisomerase II/histidine kinase"/>
    <property type="match status" value="1"/>
</dbReference>
<dbReference type="Proteomes" id="UP001597260">
    <property type="component" value="Unassembled WGS sequence"/>
</dbReference>
<keyword evidence="14" id="KW-1185">Reference proteome</keyword>
<dbReference type="InterPro" id="IPR050482">
    <property type="entry name" value="Sensor_HK_TwoCompSys"/>
</dbReference>
<keyword evidence="8" id="KW-0902">Two-component regulatory system</keyword>
<dbReference type="Pfam" id="PF07730">
    <property type="entry name" value="HisKA_3"/>
    <property type="match status" value="1"/>
</dbReference>
<evidence type="ECO:0000256" key="4">
    <source>
        <dbReference type="ARBA" id="ARBA00022679"/>
    </source>
</evidence>
<evidence type="ECO:0000256" key="3">
    <source>
        <dbReference type="ARBA" id="ARBA00022553"/>
    </source>
</evidence>
<dbReference type="InterPro" id="IPR003594">
    <property type="entry name" value="HATPase_dom"/>
</dbReference>
<dbReference type="InterPro" id="IPR011712">
    <property type="entry name" value="Sig_transdc_His_kin_sub3_dim/P"/>
</dbReference>
<feature type="domain" description="Histidine kinase/HSP90-like ATPase" evidence="12">
    <location>
        <begin position="301"/>
        <end position="393"/>
    </location>
</feature>
<keyword evidence="11" id="KW-1133">Transmembrane helix</keyword>
<accession>A0ABW3YLQ6</accession>
<feature type="transmembrane region" description="Helical" evidence="11">
    <location>
        <begin position="17"/>
        <end position="36"/>
    </location>
</feature>
<gene>
    <name evidence="13" type="ORF">ACFQ4H_29365</name>
</gene>
<sequence length="419" mass="44301">MRIWGRLRHRLSDVPPIAVDASLAIAMIVATIWLGGDYRAPGFRTFDGQAWVLTCLVNLPLSLRRRAPVPVLLASCAAVVWYFGEGYVPAFNLFGPLLALYTVAAMRPARTATSAAALTVAVVFYSGLTAEVYTVGTAMAQALVATAVAWLFGTGARRLADRNDRLLELAEQLRQEREERARSAVVAEQVRIARELHDVVAHHMSVISVQAGLARYVLATDPATSGNALDTIVDTSHEALEEMRRLLTVLRVADADRQTDGRGYDPAPGLGRLDELVDRVRSAGVPVEVVVTGTACPLPPGADLCAYRVVQESLTNVLKHARNASVVVELDYRTAGLLTIRIVDDGPGAAPGPVTGHGLIGMHERARLYGGSVHTGPGSEGGFSVTLALPTGASAGDDSEAMADGSGGGFTPAPTRPAD</sequence>
<evidence type="ECO:0000313" key="13">
    <source>
        <dbReference type="EMBL" id="MFD1325204.1"/>
    </source>
</evidence>
<evidence type="ECO:0000256" key="7">
    <source>
        <dbReference type="ARBA" id="ARBA00022840"/>
    </source>
</evidence>
<dbReference type="Pfam" id="PF23539">
    <property type="entry name" value="DUF7134"/>
    <property type="match status" value="1"/>
</dbReference>
<dbReference type="InterPro" id="IPR055558">
    <property type="entry name" value="DUF7134"/>
</dbReference>
<evidence type="ECO:0000256" key="11">
    <source>
        <dbReference type="SAM" id="Phobius"/>
    </source>
</evidence>
<keyword evidence="11" id="KW-0472">Membrane</keyword>
<dbReference type="InterPro" id="IPR036890">
    <property type="entry name" value="HATPase_C_sf"/>
</dbReference>
<dbReference type="EC" id="2.7.13.3" evidence="2"/>
<comment type="catalytic activity">
    <reaction evidence="1">
        <text>ATP + protein L-histidine = ADP + protein N-phospho-L-histidine.</text>
        <dbReference type="EC" id="2.7.13.3"/>
    </reaction>
</comment>
<dbReference type="Gene3D" id="3.30.565.10">
    <property type="entry name" value="Histidine kinase-like ATPase, C-terminal domain"/>
    <property type="match status" value="1"/>
</dbReference>
<proteinExistence type="predicted"/>
<dbReference type="GO" id="GO:0016301">
    <property type="term" value="F:kinase activity"/>
    <property type="evidence" value="ECO:0007669"/>
    <property type="project" value="UniProtKB-KW"/>
</dbReference>
<dbReference type="PANTHER" id="PTHR24421">
    <property type="entry name" value="NITRATE/NITRITE SENSOR PROTEIN NARX-RELATED"/>
    <property type="match status" value="1"/>
</dbReference>
<evidence type="ECO:0000259" key="12">
    <source>
        <dbReference type="SMART" id="SM00387"/>
    </source>
</evidence>
<organism evidence="13 14">
    <name type="scientific">Micromonospora sonneratiae</name>
    <dbReference type="NCBI Taxonomy" id="1184706"/>
    <lineage>
        <taxon>Bacteria</taxon>
        <taxon>Bacillati</taxon>
        <taxon>Actinomycetota</taxon>
        <taxon>Actinomycetes</taxon>
        <taxon>Micromonosporales</taxon>
        <taxon>Micromonosporaceae</taxon>
        <taxon>Micromonospora</taxon>
    </lineage>
</organism>
<dbReference type="CDD" id="cd16917">
    <property type="entry name" value="HATPase_UhpB-NarQ-NarX-like"/>
    <property type="match status" value="1"/>
</dbReference>